<keyword evidence="1" id="KW-1133">Transmembrane helix</keyword>
<keyword evidence="4" id="KW-1185">Reference proteome</keyword>
<evidence type="ECO:0000313" key="4">
    <source>
        <dbReference type="Proteomes" id="UP001158576"/>
    </source>
</evidence>
<keyword evidence="1" id="KW-0472">Membrane</keyword>
<sequence length="170" mass="19512">MSEGTSMVTMRKDVAGGIVKVLTQNKQGKAVEFSKTGLEPMYYSLCVLNSFSMKRNMIEMAIEIKSDRCTGSAIWFIAMCLKTNEENLSDSEDETETFLSLLKNFKIKWLECFKIILASRAKHGYDEHLVQQNAEYIDNFSIIQSILLIIIPFIQVYVLKKMFVEKTVRV</sequence>
<reference evidence="3 4" key="1">
    <citation type="submission" date="2021-04" db="EMBL/GenBank/DDBJ databases">
        <authorList>
            <person name="Bliznina A."/>
        </authorList>
    </citation>
    <scope>NUCLEOTIDE SEQUENCE [LARGE SCALE GENOMIC DNA]</scope>
</reference>
<feature type="transmembrane region" description="Helical" evidence="1">
    <location>
        <begin position="140"/>
        <end position="159"/>
    </location>
</feature>
<protein>
    <submittedName>
        <fullName evidence="3">Oidioi.mRNA.OKI2018_I69.chr2.g4888.t1.cds</fullName>
    </submittedName>
</protein>
<keyword evidence="1" id="KW-0812">Transmembrane</keyword>
<dbReference type="Proteomes" id="UP001158576">
    <property type="component" value="Chromosome 2"/>
</dbReference>
<dbReference type="EMBL" id="OU015567">
    <property type="protein sequence ID" value="CAG5110489.1"/>
    <property type="molecule type" value="Genomic_DNA"/>
</dbReference>
<accession>A0ABN7SYB3</accession>
<gene>
    <name evidence="3" type="ORF">OKIOD_LOCUS13653</name>
</gene>
<name>A0ABN7SYB3_OIKDI</name>
<dbReference type="Pfam" id="PF01105">
    <property type="entry name" value="EMP24_GP25L"/>
    <property type="match status" value="1"/>
</dbReference>
<feature type="domain" description="GOLD" evidence="2">
    <location>
        <begin position="21"/>
        <end position="163"/>
    </location>
</feature>
<evidence type="ECO:0000259" key="2">
    <source>
        <dbReference type="Pfam" id="PF01105"/>
    </source>
</evidence>
<evidence type="ECO:0000313" key="3">
    <source>
        <dbReference type="EMBL" id="CAG5110489.1"/>
    </source>
</evidence>
<dbReference type="InterPro" id="IPR009038">
    <property type="entry name" value="GOLD_dom"/>
</dbReference>
<proteinExistence type="predicted"/>
<evidence type="ECO:0000256" key="1">
    <source>
        <dbReference type="SAM" id="Phobius"/>
    </source>
</evidence>
<organism evidence="3 4">
    <name type="scientific">Oikopleura dioica</name>
    <name type="common">Tunicate</name>
    <dbReference type="NCBI Taxonomy" id="34765"/>
    <lineage>
        <taxon>Eukaryota</taxon>
        <taxon>Metazoa</taxon>
        <taxon>Chordata</taxon>
        <taxon>Tunicata</taxon>
        <taxon>Appendicularia</taxon>
        <taxon>Copelata</taxon>
        <taxon>Oikopleuridae</taxon>
        <taxon>Oikopleura</taxon>
    </lineage>
</organism>